<feature type="transmembrane region" description="Helical" evidence="6">
    <location>
        <begin position="308"/>
        <end position="331"/>
    </location>
</feature>
<dbReference type="EMBL" id="SRKY01000001">
    <property type="protein sequence ID" value="THH38725.1"/>
    <property type="molecule type" value="Genomic_DNA"/>
</dbReference>
<evidence type="ECO:0000313" key="8">
    <source>
        <dbReference type="EMBL" id="THH38725.1"/>
    </source>
</evidence>
<feature type="transmembrane region" description="Helical" evidence="6">
    <location>
        <begin position="102"/>
        <end position="125"/>
    </location>
</feature>
<dbReference type="Pfam" id="PF07690">
    <property type="entry name" value="MFS_1"/>
    <property type="match status" value="1"/>
</dbReference>
<dbReference type="PROSITE" id="PS50850">
    <property type="entry name" value="MFS"/>
    <property type="match status" value="1"/>
</dbReference>
<feature type="transmembrane region" description="Helical" evidence="6">
    <location>
        <begin position="343"/>
        <end position="366"/>
    </location>
</feature>
<feature type="transmembrane region" description="Helical" evidence="6">
    <location>
        <begin position="219"/>
        <end position="242"/>
    </location>
</feature>
<evidence type="ECO:0000256" key="2">
    <source>
        <dbReference type="ARBA" id="ARBA00022475"/>
    </source>
</evidence>
<accession>A0A4S4NIK5</accession>
<dbReference type="InterPro" id="IPR020846">
    <property type="entry name" value="MFS_dom"/>
</dbReference>
<evidence type="ECO:0000256" key="1">
    <source>
        <dbReference type="ARBA" id="ARBA00004651"/>
    </source>
</evidence>
<evidence type="ECO:0000256" key="5">
    <source>
        <dbReference type="ARBA" id="ARBA00023136"/>
    </source>
</evidence>
<dbReference type="InterPro" id="IPR011701">
    <property type="entry name" value="MFS"/>
</dbReference>
<dbReference type="GO" id="GO:0022857">
    <property type="term" value="F:transmembrane transporter activity"/>
    <property type="evidence" value="ECO:0007669"/>
    <property type="project" value="InterPro"/>
</dbReference>
<dbReference type="OrthoDB" id="9800416at2"/>
<keyword evidence="5 6" id="KW-0472">Membrane</keyword>
<sequence length="403" mass="43051">MTSNSSQRMSKSEFVALVAMLFSTVAFSVDALLPAIPQIEAELDAPGLAYQLLTLFMGGLAVGTLFAGPISDALGRKPVMYLGAFLYIGAGLFAWQSDNFHAILIARFLQGVGAAGPRVVSLAIVRDLFSGAAMARIVSLAMVLFAIVPTIAPAMGAMMASTFGWRSILLAFVCFMVFSTFWLWLRLDESLPKEERRPFRPGLLIAAASEVVTHPVVRLAILIQGVATSLIICLLVQVQPIYDQIFGLADSFPYWFGGIALVSAASTSLVNASLVTRFGMRRMVTIGLSGQVIFASITLLVTTLAPKFAFLSFVIWQFMVIWLTGLSVGNLNAIALEPMGHIAGLTASLTGAIGTMIASLAAMYVGTLFNGTVLPLLWSELALATVGLLLMWRLNTREAAQAG</sequence>
<dbReference type="PANTHER" id="PTHR43124">
    <property type="entry name" value="PURINE EFFLUX PUMP PBUE"/>
    <property type="match status" value="1"/>
</dbReference>
<feature type="transmembrane region" description="Helical" evidence="6">
    <location>
        <begin position="165"/>
        <end position="187"/>
    </location>
</feature>
<evidence type="ECO:0000256" key="4">
    <source>
        <dbReference type="ARBA" id="ARBA00022989"/>
    </source>
</evidence>
<evidence type="ECO:0000313" key="9">
    <source>
        <dbReference type="Proteomes" id="UP000306602"/>
    </source>
</evidence>
<dbReference type="InterPro" id="IPR050189">
    <property type="entry name" value="MFS_Efflux_Transporters"/>
</dbReference>
<keyword evidence="9" id="KW-1185">Reference proteome</keyword>
<dbReference type="Proteomes" id="UP000306602">
    <property type="component" value="Unassembled WGS sequence"/>
</dbReference>
<dbReference type="AlphaFoldDB" id="A0A4S4NIK5"/>
<comment type="caution">
    <text evidence="8">The sequence shown here is derived from an EMBL/GenBank/DDBJ whole genome shotgun (WGS) entry which is preliminary data.</text>
</comment>
<dbReference type="Gene3D" id="1.20.1720.10">
    <property type="entry name" value="Multidrug resistance protein D"/>
    <property type="match status" value="1"/>
</dbReference>
<dbReference type="RefSeq" id="WP_136461617.1">
    <property type="nucleotide sequence ID" value="NZ_SRKY01000001.1"/>
</dbReference>
<reference evidence="8 9" key="1">
    <citation type="submission" date="2019-04" db="EMBL/GenBank/DDBJ databases">
        <title>Shimia ponticola sp. nov., isolated from seawater.</title>
        <authorList>
            <person name="Kim Y.-O."/>
            <person name="Yoon J.-H."/>
        </authorList>
    </citation>
    <scope>NUCLEOTIDE SEQUENCE [LARGE SCALE GENOMIC DNA]</scope>
    <source>
        <strain evidence="8 9">MYP11</strain>
    </source>
</reference>
<feature type="transmembrane region" description="Helical" evidence="6">
    <location>
        <begin position="79"/>
        <end position="96"/>
    </location>
</feature>
<evidence type="ECO:0000256" key="6">
    <source>
        <dbReference type="SAM" id="Phobius"/>
    </source>
</evidence>
<comment type="subcellular location">
    <subcellularLocation>
        <location evidence="1">Cell membrane</location>
        <topology evidence="1">Multi-pass membrane protein</topology>
    </subcellularLocation>
</comment>
<name>A0A4S4NIK5_9RHOB</name>
<keyword evidence="2" id="KW-1003">Cell membrane</keyword>
<keyword evidence="3 6" id="KW-0812">Transmembrane</keyword>
<feature type="transmembrane region" description="Helical" evidence="6">
    <location>
        <begin position="283"/>
        <end position="302"/>
    </location>
</feature>
<feature type="transmembrane region" description="Helical" evidence="6">
    <location>
        <begin position="137"/>
        <end position="159"/>
    </location>
</feature>
<gene>
    <name evidence="8" type="ORF">E4Z66_03925</name>
</gene>
<dbReference type="PANTHER" id="PTHR43124:SF3">
    <property type="entry name" value="CHLORAMPHENICOL EFFLUX PUMP RV0191"/>
    <property type="match status" value="1"/>
</dbReference>
<organism evidence="8 9">
    <name type="scientific">Aliishimia ponticola</name>
    <dbReference type="NCBI Taxonomy" id="2499833"/>
    <lineage>
        <taxon>Bacteria</taxon>
        <taxon>Pseudomonadati</taxon>
        <taxon>Pseudomonadota</taxon>
        <taxon>Alphaproteobacteria</taxon>
        <taxon>Rhodobacterales</taxon>
        <taxon>Paracoccaceae</taxon>
        <taxon>Aliishimia</taxon>
    </lineage>
</organism>
<proteinExistence type="predicted"/>
<feature type="transmembrane region" description="Helical" evidence="6">
    <location>
        <begin position="372"/>
        <end position="392"/>
    </location>
</feature>
<feature type="transmembrane region" description="Helical" evidence="6">
    <location>
        <begin position="254"/>
        <end position="276"/>
    </location>
</feature>
<dbReference type="PROSITE" id="PS00216">
    <property type="entry name" value="SUGAR_TRANSPORT_1"/>
    <property type="match status" value="1"/>
</dbReference>
<dbReference type="InterPro" id="IPR005829">
    <property type="entry name" value="Sugar_transporter_CS"/>
</dbReference>
<protein>
    <submittedName>
        <fullName evidence="8">MFS transporter</fullName>
    </submittedName>
</protein>
<dbReference type="InterPro" id="IPR036259">
    <property type="entry name" value="MFS_trans_sf"/>
</dbReference>
<keyword evidence="4 6" id="KW-1133">Transmembrane helix</keyword>
<evidence type="ECO:0000259" key="7">
    <source>
        <dbReference type="PROSITE" id="PS50850"/>
    </source>
</evidence>
<feature type="domain" description="Major facilitator superfamily (MFS) profile" evidence="7">
    <location>
        <begin position="14"/>
        <end position="399"/>
    </location>
</feature>
<feature type="transmembrane region" description="Helical" evidence="6">
    <location>
        <begin position="48"/>
        <end position="67"/>
    </location>
</feature>
<feature type="transmembrane region" description="Helical" evidence="6">
    <location>
        <begin position="14"/>
        <end position="36"/>
    </location>
</feature>
<evidence type="ECO:0000256" key="3">
    <source>
        <dbReference type="ARBA" id="ARBA00022692"/>
    </source>
</evidence>
<dbReference type="SUPFAM" id="SSF103473">
    <property type="entry name" value="MFS general substrate transporter"/>
    <property type="match status" value="1"/>
</dbReference>
<dbReference type="GO" id="GO:0005886">
    <property type="term" value="C:plasma membrane"/>
    <property type="evidence" value="ECO:0007669"/>
    <property type="project" value="UniProtKB-SubCell"/>
</dbReference>